<dbReference type="EMBL" id="JAFBEE010000013">
    <property type="protein sequence ID" value="MBM7615457.1"/>
    <property type="molecule type" value="Genomic_DNA"/>
</dbReference>
<evidence type="ECO:0000313" key="2">
    <source>
        <dbReference type="EMBL" id="MBM7615457.1"/>
    </source>
</evidence>
<reference evidence="2 3" key="1">
    <citation type="submission" date="2021-01" db="EMBL/GenBank/DDBJ databases">
        <title>Genomic Encyclopedia of Type Strains, Phase IV (KMG-IV): sequencing the most valuable type-strain genomes for metagenomic binning, comparative biology and taxonomic classification.</title>
        <authorList>
            <person name="Goeker M."/>
        </authorList>
    </citation>
    <scope>NUCLEOTIDE SEQUENCE [LARGE SCALE GENOMIC DNA]</scope>
    <source>
        <strain evidence="2 3">DSM 25890</strain>
    </source>
</reference>
<dbReference type="InterPro" id="IPR008254">
    <property type="entry name" value="Flavodoxin/NO_synth"/>
</dbReference>
<dbReference type="PANTHER" id="PTHR38030:SF2">
    <property type="entry name" value="PROTOPORPHYRINOGEN IX DEHYDROGENASE [QUINONE]"/>
    <property type="match status" value="1"/>
</dbReference>
<proteinExistence type="predicted"/>
<comment type="caution">
    <text evidence="2">The sequence shown here is derived from an EMBL/GenBank/DDBJ whole genome shotgun (WGS) entry which is preliminary data.</text>
</comment>
<protein>
    <submittedName>
        <fullName evidence="2">Menaquinone-dependent protoporphyrinogen oxidase</fullName>
        <ecNumber evidence="2">1.3.5.3</ecNumber>
    </submittedName>
</protein>
<dbReference type="Proteomes" id="UP001314796">
    <property type="component" value="Unassembled WGS sequence"/>
</dbReference>
<accession>A0ABS2NR75</accession>
<dbReference type="InterPro" id="IPR052200">
    <property type="entry name" value="Protoporphyrinogen_IX_DH"/>
</dbReference>
<dbReference type="EC" id="1.3.5.3" evidence="2"/>
<sequence length="161" mass="18464">MQILILFTSKYGATEKALKLVAEGLKGQVDMIDIEEEACGEINQYDTIIFGGSIYVGKIQSKIIKFMEKHKKTLIDKNIALLISSKDGGEKISEFLEFNYPQWIVEQAFIKEGLGYEISIEKMSFYDKFVLKNLFKIEESDSKINYDVIKKIIDIINQMEA</sequence>
<evidence type="ECO:0000313" key="3">
    <source>
        <dbReference type="Proteomes" id="UP001314796"/>
    </source>
</evidence>
<dbReference type="InterPro" id="IPR026816">
    <property type="entry name" value="Flavodoxin_dom"/>
</dbReference>
<name>A0ABS2NR75_9FIRM</name>
<dbReference type="GO" id="GO:0016491">
    <property type="term" value="F:oxidoreductase activity"/>
    <property type="evidence" value="ECO:0007669"/>
    <property type="project" value="UniProtKB-KW"/>
</dbReference>
<dbReference type="PANTHER" id="PTHR38030">
    <property type="entry name" value="PROTOPORPHYRINOGEN IX DEHYDROGENASE [MENAQUINONE]"/>
    <property type="match status" value="1"/>
</dbReference>
<dbReference type="RefSeq" id="WP_204402698.1">
    <property type="nucleotide sequence ID" value="NZ_JAFBEE010000013.1"/>
</dbReference>
<feature type="domain" description="Flavodoxin-like" evidence="1">
    <location>
        <begin position="3"/>
        <end position="161"/>
    </location>
</feature>
<evidence type="ECO:0000259" key="1">
    <source>
        <dbReference type="PROSITE" id="PS50902"/>
    </source>
</evidence>
<keyword evidence="3" id="KW-1185">Reference proteome</keyword>
<dbReference type="SUPFAM" id="SSF52218">
    <property type="entry name" value="Flavoproteins"/>
    <property type="match status" value="1"/>
</dbReference>
<dbReference type="Pfam" id="PF12724">
    <property type="entry name" value="Flavodoxin_5"/>
    <property type="match status" value="1"/>
</dbReference>
<keyword evidence="2" id="KW-0560">Oxidoreductase</keyword>
<dbReference type="Gene3D" id="3.40.50.360">
    <property type="match status" value="1"/>
</dbReference>
<organism evidence="2 3">
    <name type="scientific">Alkaliphilus hydrothermalis</name>
    <dbReference type="NCBI Taxonomy" id="1482730"/>
    <lineage>
        <taxon>Bacteria</taxon>
        <taxon>Bacillati</taxon>
        <taxon>Bacillota</taxon>
        <taxon>Clostridia</taxon>
        <taxon>Peptostreptococcales</taxon>
        <taxon>Natronincolaceae</taxon>
        <taxon>Alkaliphilus</taxon>
    </lineage>
</organism>
<gene>
    <name evidence="2" type="ORF">JOC73_002027</name>
</gene>
<dbReference type="InterPro" id="IPR029039">
    <property type="entry name" value="Flavoprotein-like_sf"/>
</dbReference>
<dbReference type="PROSITE" id="PS50902">
    <property type="entry name" value="FLAVODOXIN_LIKE"/>
    <property type="match status" value="1"/>
</dbReference>